<feature type="domain" description="Ysc84 actin-binding" evidence="2">
    <location>
        <begin position="159"/>
        <end position="285"/>
    </location>
</feature>
<dbReference type="PANTHER" id="PTHR15629">
    <property type="entry name" value="SH3YL1 PROTEIN"/>
    <property type="match status" value="1"/>
</dbReference>
<dbReference type="InterPro" id="IPR051702">
    <property type="entry name" value="SH3_domain_YSC84-like"/>
</dbReference>
<reference evidence="3 4" key="1">
    <citation type="submission" date="2024-01" db="EMBL/GenBank/DDBJ databases">
        <title>Complete genome of Cladobotryum mycophilum ATHUM6906.</title>
        <authorList>
            <person name="Christinaki A.C."/>
            <person name="Myridakis A.I."/>
            <person name="Kouvelis V.N."/>
        </authorList>
    </citation>
    <scope>NUCLEOTIDE SEQUENCE [LARGE SCALE GENOMIC DNA]</scope>
    <source>
        <strain evidence="3 4">ATHUM6906</strain>
    </source>
</reference>
<dbReference type="Proteomes" id="UP001338125">
    <property type="component" value="Unassembled WGS sequence"/>
</dbReference>
<feature type="compositionally biased region" description="Polar residues" evidence="1">
    <location>
        <begin position="378"/>
        <end position="387"/>
    </location>
</feature>
<feature type="compositionally biased region" description="Basic and acidic residues" evidence="1">
    <location>
        <begin position="665"/>
        <end position="677"/>
    </location>
</feature>
<evidence type="ECO:0000313" key="3">
    <source>
        <dbReference type="EMBL" id="KAK5998468.1"/>
    </source>
</evidence>
<feature type="compositionally biased region" description="Polar residues" evidence="1">
    <location>
        <begin position="596"/>
        <end position="605"/>
    </location>
</feature>
<gene>
    <name evidence="3" type="ORF">PT974_00847</name>
</gene>
<feature type="compositionally biased region" description="Polar residues" evidence="1">
    <location>
        <begin position="394"/>
        <end position="410"/>
    </location>
</feature>
<feature type="compositionally biased region" description="Acidic residues" evidence="1">
    <location>
        <begin position="512"/>
        <end position="537"/>
    </location>
</feature>
<sequence>MQRVSAFLPSWEKRHSATNKNHNSLFGWSNRSSGLVKINTSPGAFQTNRVQRETFWPATLDVECDKAARILKSFCVDGFLASISSDDNDSPPSPSSMGPRTPVKIPKRIPKRIIQNAAGIAVFSCMRSGLWMTGSGGSGILIARKSDGTWSPPSGIMLHTPTLSFIIGVDIYDCVLVISNLAALEAVTRGRVSLGDEVELRSGQTVTLDSDESEVNWRELGDSVLTYMKARGQQQSVDLNGCILTERSNENERFYYSDVTQMEILSGSVAKEVEETTPLFEVIKMAEGRTDYDQSVIDKVATEPAPSDAIISTPKSSPVSGQRPFGIVKAGDPDPFGVLALEMAGLEIREAGSRIRPTSSMIDLKQTPLSPIFSKFSGRQSVDTLASRSHRGSIMSTRTARSQITDSGIQTDAGVTPETTPSPGLSDDGNGRASSVRIVEEAEEEEEDSDEEDDGEEFECITAEATPIRPISMARSAADRSSKSSAIVEEVSVERPRNSVGSHLEVKVADDCGPEDEDNTNDADDEDDVEDDEEEEPVVFEVAAVQPARTQAVASRVIQARGNVVGARSSLRLSTNEADLMNEQELASLEFAGSDSGEQTNTAETNDAEARIQVEEFAKESEVGPSRSAVSDTEEPKLEFRDEQPVDGEASVELHTVDDSLLNEPHLDTGDHSDSTSKKHTSSIYTGITEDRWSFDGSSVTTPTSERRFSISVDKPTDDTPKRPMKEIETLAARESFSSLHEMTMHSPIAATH</sequence>
<keyword evidence="4" id="KW-1185">Reference proteome</keyword>
<accession>A0ABR0T207</accession>
<dbReference type="CDD" id="cd11524">
    <property type="entry name" value="SYLF"/>
    <property type="match status" value="1"/>
</dbReference>
<feature type="compositionally biased region" description="Basic and acidic residues" evidence="1">
    <location>
        <begin position="705"/>
        <end position="724"/>
    </location>
</feature>
<protein>
    <submittedName>
        <fullName evidence="3">SH3 domain-containing YSC84-like protein 1</fullName>
    </submittedName>
</protein>
<proteinExistence type="predicted"/>
<evidence type="ECO:0000256" key="1">
    <source>
        <dbReference type="SAM" id="MobiDB-lite"/>
    </source>
</evidence>
<comment type="caution">
    <text evidence="3">The sequence shown here is derived from an EMBL/GenBank/DDBJ whole genome shotgun (WGS) entry which is preliminary data.</text>
</comment>
<dbReference type="EMBL" id="JAVFKD010000001">
    <property type="protein sequence ID" value="KAK5998468.1"/>
    <property type="molecule type" value="Genomic_DNA"/>
</dbReference>
<evidence type="ECO:0000313" key="4">
    <source>
        <dbReference type="Proteomes" id="UP001338125"/>
    </source>
</evidence>
<feature type="region of interest" description="Disordered" evidence="1">
    <location>
        <begin position="592"/>
        <end position="724"/>
    </location>
</feature>
<dbReference type="Pfam" id="PF04366">
    <property type="entry name" value="Ysc84"/>
    <property type="match status" value="1"/>
</dbReference>
<name>A0ABR0T207_9HYPO</name>
<organism evidence="3 4">
    <name type="scientific">Cladobotryum mycophilum</name>
    <dbReference type="NCBI Taxonomy" id="491253"/>
    <lineage>
        <taxon>Eukaryota</taxon>
        <taxon>Fungi</taxon>
        <taxon>Dikarya</taxon>
        <taxon>Ascomycota</taxon>
        <taxon>Pezizomycotina</taxon>
        <taxon>Sordariomycetes</taxon>
        <taxon>Hypocreomycetidae</taxon>
        <taxon>Hypocreales</taxon>
        <taxon>Hypocreaceae</taxon>
        <taxon>Cladobotryum</taxon>
    </lineage>
</organism>
<evidence type="ECO:0000259" key="2">
    <source>
        <dbReference type="Pfam" id="PF04366"/>
    </source>
</evidence>
<dbReference type="PANTHER" id="PTHR15629:SF8">
    <property type="entry name" value="DUF500 DOMAIN PROTEIN (AFU_ORTHOLOGUE AFUA_5G07310)"/>
    <property type="match status" value="1"/>
</dbReference>
<feature type="compositionally biased region" description="Acidic residues" evidence="1">
    <location>
        <begin position="441"/>
        <end position="459"/>
    </location>
</feature>
<feature type="compositionally biased region" description="Basic and acidic residues" evidence="1">
    <location>
        <begin position="608"/>
        <end position="622"/>
    </location>
</feature>
<feature type="region of interest" description="Disordered" evidence="1">
    <location>
        <begin position="734"/>
        <end position="753"/>
    </location>
</feature>
<feature type="region of interest" description="Disordered" evidence="1">
    <location>
        <begin position="378"/>
        <end position="537"/>
    </location>
</feature>
<dbReference type="InterPro" id="IPR007461">
    <property type="entry name" value="Ysc84_actin-binding"/>
</dbReference>
<feature type="compositionally biased region" description="Basic and acidic residues" evidence="1">
    <location>
        <begin position="634"/>
        <end position="644"/>
    </location>
</feature>